<feature type="non-terminal residue" evidence="12">
    <location>
        <position position="250"/>
    </location>
</feature>
<proteinExistence type="inferred from homology"/>
<dbReference type="GO" id="GO:0005484">
    <property type="term" value="F:SNAP receptor activity"/>
    <property type="evidence" value="ECO:0007669"/>
    <property type="project" value="InterPro"/>
</dbReference>
<dbReference type="Proteomes" id="UP000054144">
    <property type="component" value="Unassembled WGS sequence"/>
</dbReference>
<comment type="similarity">
    <text evidence="9">Belongs to the SEC20 family.</text>
</comment>
<keyword evidence="8 10" id="KW-0472">Membrane</keyword>
<name>A0A0D7AAH9_9AGAR</name>
<dbReference type="PANTHER" id="PTHR12825:SF0">
    <property type="entry name" value="VESICLE TRANSPORT PROTEIN SEC20"/>
    <property type="match status" value="1"/>
</dbReference>
<protein>
    <recommendedName>
        <fullName evidence="11">Sec20 C-terminal domain-containing protein</fullName>
    </recommendedName>
</protein>
<keyword evidence="7" id="KW-0175">Coiled coil</keyword>
<keyword evidence="5" id="KW-0931">ER-Golgi transport</keyword>
<dbReference type="GO" id="GO:0006890">
    <property type="term" value="P:retrograde vesicle-mediated transport, Golgi to endoplasmic reticulum"/>
    <property type="evidence" value="ECO:0007669"/>
    <property type="project" value="InterPro"/>
</dbReference>
<dbReference type="EMBL" id="KN881942">
    <property type="protein sequence ID" value="KIY47404.1"/>
    <property type="molecule type" value="Genomic_DNA"/>
</dbReference>
<keyword evidence="4" id="KW-0256">Endoplasmic reticulum</keyword>
<dbReference type="InterPro" id="IPR005606">
    <property type="entry name" value="Sec20"/>
</dbReference>
<keyword evidence="3 10" id="KW-0812">Transmembrane</keyword>
<dbReference type="Pfam" id="PF03908">
    <property type="entry name" value="Sec20"/>
    <property type="match status" value="1"/>
</dbReference>
<dbReference type="PANTHER" id="PTHR12825">
    <property type="entry name" value="BNIP1-RELATED"/>
    <property type="match status" value="1"/>
</dbReference>
<organism evidence="12 13">
    <name type="scientific">Fistulina hepatica ATCC 64428</name>
    <dbReference type="NCBI Taxonomy" id="1128425"/>
    <lineage>
        <taxon>Eukaryota</taxon>
        <taxon>Fungi</taxon>
        <taxon>Dikarya</taxon>
        <taxon>Basidiomycota</taxon>
        <taxon>Agaricomycotina</taxon>
        <taxon>Agaricomycetes</taxon>
        <taxon>Agaricomycetidae</taxon>
        <taxon>Agaricales</taxon>
        <taxon>Fistulinaceae</taxon>
        <taxon>Fistulina</taxon>
    </lineage>
</organism>
<dbReference type="GO" id="GO:0031201">
    <property type="term" value="C:SNARE complex"/>
    <property type="evidence" value="ECO:0007669"/>
    <property type="project" value="TreeGrafter"/>
</dbReference>
<evidence type="ECO:0000256" key="2">
    <source>
        <dbReference type="ARBA" id="ARBA00022448"/>
    </source>
</evidence>
<dbReference type="InterPro" id="IPR056173">
    <property type="entry name" value="Sec20_C"/>
</dbReference>
<evidence type="ECO:0000256" key="3">
    <source>
        <dbReference type="ARBA" id="ARBA00022692"/>
    </source>
</evidence>
<keyword evidence="6 10" id="KW-1133">Transmembrane helix</keyword>
<feature type="transmembrane region" description="Helical" evidence="10">
    <location>
        <begin position="202"/>
        <end position="223"/>
    </location>
</feature>
<sequence>MPPIPTRLSGNVSEMIDSAERRRDDLVNFQIPRLRSCEGPLSLQQSIASELREDMDRLFLQLETLDSYTDGTNEAVISLHKSLVRIRQDYRAALLASKRLIDSRKHTSDRDELLKAAAMSDNRSVDEKATDDALMKANNDVTDALRRTVGLMQAELERSVLSSQILDGSTASLLATSSAHDTLGNLMDTSKQLIIALEKTDWLDRLLIIAGLCFFFLVVLFIIKERLVDKGIRIAFWWTRFVPQKTSSGG</sequence>
<gene>
    <name evidence="12" type="ORF">FISHEDRAFT_23913</name>
</gene>
<evidence type="ECO:0000259" key="11">
    <source>
        <dbReference type="Pfam" id="PF03908"/>
    </source>
</evidence>
<evidence type="ECO:0000256" key="8">
    <source>
        <dbReference type="ARBA" id="ARBA00023136"/>
    </source>
</evidence>
<evidence type="ECO:0000256" key="5">
    <source>
        <dbReference type="ARBA" id="ARBA00022892"/>
    </source>
</evidence>
<dbReference type="GO" id="GO:0005789">
    <property type="term" value="C:endoplasmic reticulum membrane"/>
    <property type="evidence" value="ECO:0007669"/>
    <property type="project" value="UniProtKB-SubCell"/>
</dbReference>
<keyword evidence="2" id="KW-0813">Transport</keyword>
<feature type="domain" description="Sec20 C-terminal" evidence="11">
    <location>
        <begin position="138"/>
        <end position="227"/>
    </location>
</feature>
<evidence type="ECO:0000256" key="4">
    <source>
        <dbReference type="ARBA" id="ARBA00022824"/>
    </source>
</evidence>
<evidence type="ECO:0000256" key="10">
    <source>
        <dbReference type="SAM" id="Phobius"/>
    </source>
</evidence>
<accession>A0A0D7AAH9</accession>
<dbReference type="OrthoDB" id="46868at2759"/>
<keyword evidence="13" id="KW-1185">Reference proteome</keyword>
<evidence type="ECO:0000256" key="7">
    <source>
        <dbReference type="ARBA" id="ARBA00023054"/>
    </source>
</evidence>
<evidence type="ECO:0000256" key="1">
    <source>
        <dbReference type="ARBA" id="ARBA00004163"/>
    </source>
</evidence>
<reference evidence="12 13" key="1">
    <citation type="journal article" date="2015" name="Fungal Genet. Biol.">
        <title>Evolution of novel wood decay mechanisms in Agaricales revealed by the genome sequences of Fistulina hepatica and Cylindrobasidium torrendii.</title>
        <authorList>
            <person name="Floudas D."/>
            <person name="Held B.W."/>
            <person name="Riley R."/>
            <person name="Nagy L.G."/>
            <person name="Koehler G."/>
            <person name="Ransdell A.S."/>
            <person name="Younus H."/>
            <person name="Chow J."/>
            <person name="Chiniquy J."/>
            <person name="Lipzen A."/>
            <person name="Tritt A."/>
            <person name="Sun H."/>
            <person name="Haridas S."/>
            <person name="LaButti K."/>
            <person name="Ohm R.A."/>
            <person name="Kues U."/>
            <person name="Blanchette R.A."/>
            <person name="Grigoriev I.V."/>
            <person name="Minto R.E."/>
            <person name="Hibbett D.S."/>
        </authorList>
    </citation>
    <scope>NUCLEOTIDE SEQUENCE [LARGE SCALE GENOMIC DNA]</scope>
    <source>
        <strain evidence="12 13">ATCC 64428</strain>
    </source>
</reference>
<evidence type="ECO:0000256" key="9">
    <source>
        <dbReference type="ARBA" id="ARBA00037934"/>
    </source>
</evidence>
<comment type="subcellular location">
    <subcellularLocation>
        <location evidence="1">Endoplasmic reticulum membrane</location>
        <topology evidence="1">Single-pass type IV membrane protein</topology>
    </subcellularLocation>
</comment>
<evidence type="ECO:0000313" key="12">
    <source>
        <dbReference type="EMBL" id="KIY47404.1"/>
    </source>
</evidence>
<evidence type="ECO:0000313" key="13">
    <source>
        <dbReference type="Proteomes" id="UP000054144"/>
    </source>
</evidence>
<dbReference type="AlphaFoldDB" id="A0A0D7AAH9"/>
<evidence type="ECO:0000256" key="6">
    <source>
        <dbReference type="ARBA" id="ARBA00022989"/>
    </source>
</evidence>